<evidence type="ECO:0000313" key="1">
    <source>
        <dbReference type="EMBL" id="CAB4213375.1"/>
    </source>
</evidence>
<name>A0A6J5SGU5_9CAUD</name>
<organism evidence="1">
    <name type="scientific">uncultured Caudovirales phage</name>
    <dbReference type="NCBI Taxonomy" id="2100421"/>
    <lineage>
        <taxon>Viruses</taxon>
        <taxon>Duplodnaviria</taxon>
        <taxon>Heunggongvirae</taxon>
        <taxon>Uroviricota</taxon>
        <taxon>Caudoviricetes</taxon>
        <taxon>Peduoviridae</taxon>
        <taxon>Maltschvirus</taxon>
        <taxon>Maltschvirus maltsch</taxon>
    </lineage>
</organism>
<dbReference type="EMBL" id="LR797397">
    <property type="protein sequence ID" value="CAB4213375.1"/>
    <property type="molecule type" value="Genomic_DNA"/>
</dbReference>
<protein>
    <submittedName>
        <fullName evidence="1">Uncharacterized protein</fullName>
    </submittedName>
</protein>
<sequence length="105" mass="12157">MFYNQQLTAYARRSLKELYAFAAQNEHCSNSDNLKKQVAELLAFASDDQLNEIAKRLTHQKDPSKFILEEHGAWQRSQHNPAAALFRKSAPKTVSRITTRRKFFS</sequence>
<accession>A0A6J5SGU5</accession>
<reference evidence="1" key="1">
    <citation type="submission" date="2020-05" db="EMBL/GenBank/DDBJ databases">
        <authorList>
            <person name="Chiriac C."/>
            <person name="Salcher M."/>
            <person name="Ghai R."/>
            <person name="Kavagutti S V."/>
        </authorList>
    </citation>
    <scope>NUCLEOTIDE SEQUENCE</scope>
</reference>
<gene>
    <name evidence="1" type="ORF">UFOVP1451_28</name>
</gene>
<proteinExistence type="predicted"/>